<evidence type="ECO:0000313" key="2">
    <source>
        <dbReference type="Proteomes" id="UP001189429"/>
    </source>
</evidence>
<accession>A0ABN9RRB2</accession>
<reference evidence="1" key="1">
    <citation type="submission" date="2023-10" db="EMBL/GenBank/DDBJ databases">
        <authorList>
            <person name="Chen Y."/>
            <person name="Shah S."/>
            <person name="Dougan E. K."/>
            <person name="Thang M."/>
            <person name="Chan C."/>
        </authorList>
    </citation>
    <scope>NUCLEOTIDE SEQUENCE [LARGE SCALE GENOMIC DNA]</scope>
</reference>
<proteinExistence type="predicted"/>
<dbReference type="Proteomes" id="UP001189429">
    <property type="component" value="Unassembled WGS sequence"/>
</dbReference>
<dbReference type="EMBL" id="CAUYUJ010007713">
    <property type="protein sequence ID" value="CAK0821757.1"/>
    <property type="molecule type" value="Genomic_DNA"/>
</dbReference>
<protein>
    <submittedName>
        <fullName evidence="1">Uncharacterized protein</fullName>
    </submittedName>
</protein>
<gene>
    <name evidence="1" type="ORF">PCOR1329_LOCUS22929</name>
</gene>
<sequence>MAAATREPLVHPGAPVADMLASSLRLSAGHNDEASNGQSRFDRACDCLRRMCGLGSRRHSRTCRPCRT</sequence>
<name>A0ABN9RRB2_9DINO</name>
<keyword evidence="2" id="KW-1185">Reference proteome</keyword>
<organism evidence="1 2">
    <name type="scientific">Prorocentrum cordatum</name>
    <dbReference type="NCBI Taxonomy" id="2364126"/>
    <lineage>
        <taxon>Eukaryota</taxon>
        <taxon>Sar</taxon>
        <taxon>Alveolata</taxon>
        <taxon>Dinophyceae</taxon>
        <taxon>Prorocentrales</taxon>
        <taxon>Prorocentraceae</taxon>
        <taxon>Prorocentrum</taxon>
    </lineage>
</organism>
<comment type="caution">
    <text evidence="1">The sequence shown here is derived from an EMBL/GenBank/DDBJ whole genome shotgun (WGS) entry which is preliminary data.</text>
</comment>
<evidence type="ECO:0000313" key="1">
    <source>
        <dbReference type="EMBL" id="CAK0821757.1"/>
    </source>
</evidence>